<gene>
    <name evidence="2" type="ORF">GCK72_003171</name>
</gene>
<protein>
    <recommendedName>
        <fullName evidence="1">F-box domain-containing protein</fullName>
    </recommendedName>
</protein>
<dbReference type="InterPro" id="IPR001810">
    <property type="entry name" value="F-box_dom"/>
</dbReference>
<proteinExistence type="predicted"/>
<dbReference type="InterPro" id="IPR012885">
    <property type="entry name" value="F-box_Sdz-33"/>
</dbReference>
<dbReference type="Pfam" id="PF07735">
    <property type="entry name" value="FBA_2"/>
    <property type="match status" value="1"/>
</dbReference>
<dbReference type="PANTHER" id="PTHR21503">
    <property type="entry name" value="F-BOX-CONTAINING HYPOTHETICAL PROTEIN C.ELEGANS"/>
    <property type="match status" value="1"/>
</dbReference>
<dbReference type="KEGG" id="crq:GCK72_003171"/>
<organism evidence="2 3">
    <name type="scientific">Caenorhabditis remanei</name>
    <name type="common">Caenorhabditis vulgaris</name>
    <dbReference type="NCBI Taxonomy" id="31234"/>
    <lineage>
        <taxon>Eukaryota</taxon>
        <taxon>Metazoa</taxon>
        <taxon>Ecdysozoa</taxon>
        <taxon>Nematoda</taxon>
        <taxon>Chromadorea</taxon>
        <taxon>Rhabditida</taxon>
        <taxon>Rhabditina</taxon>
        <taxon>Rhabditomorpha</taxon>
        <taxon>Rhabditoidea</taxon>
        <taxon>Rhabditidae</taxon>
        <taxon>Peloderinae</taxon>
        <taxon>Caenorhabditis</taxon>
    </lineage>
</organism>
<dbReference type="Proteomes" id="UP000483820">
    <property type="component" value="Chromosome I"/>
</dbReference>
<dbReference type="CTD" id="9802246"/>
<name>A0A6A5HUQ1_CAERE</name>
<evidence type="ECO:0000259" key="1">
    <source>
        <dbReference type="PROSITE" id="PS50181"/>
    </source>
</evidence>
<dbReference type="PANTHER" id="PTHR21503:SF52">
    <property type="entry name" value="F-BOX DOMAIN-CONTAINING PROTEIN"/>
    <property type="match status" value="1"/>
</dbReference>
<sequence>MSSPFPLLRLPRLVMFEVFKSLSIGEKIQLSLCSKKTLARFNNARLYSQKVHVHLDMTIERIQVYPEDFKDWFQIGIHIDRKIDNPTIQLFGRRIVPMYKTIKTYWKNLGEGFLCVTRHLLKMFHCEISTGKECWRNDFFQPVISELFEQQVKFKTLTIRLNGSTDEHLFWNQISNKFGLVKDLSISSVANLGFSPVFTSWPQAITIMNSDWFTLETLLTCPCSFINLENSTLENKDLNEILRKWMSGGFPNLKRLMISGLLITEDEEDILGIDFVELDGTVIRTDDGSKKATFKTDHQSIEMSVSPFE</sequence>
<dbReference type="Pfam" id="PF00646">
    <property type="entry name" value="F-box"/>
    <property type="match status" value="1"/>
</dbReference>
<comment type="caution">
    <text evidence="2">The sequence shown here is derived from an EMBL/GenBank/DDBJ whole genome shotgun (WGS) entry which is preliminary data.</text>
</comment>
<dbReference type="PROSITE" id="PS50181">
    <property type="entry name" value="FBOX"/>
    <property type="match status" value="1"/>
</dbReference>
<evidence type="ECO:0000313" key="3">
    <source>
        <dbReference type="Proteomes" id="UP000483820"/>
    </source>
</evidence>
<reference evidence="2 3" key="1">
    <citation type="submission" date="2019-12" db="EMBL/GenBank/DDBJ databases">
        <title>Chromosome-level assembly of the Caenorhabditis remanei genome.</title>
        <authorList>
            <person name="Teterina A.A."/>
            <person name="Willis J.H."/>
            <person name="Phillips P.C."/>
        </authorList>
    </citation>
    <scope>NUCLEOTIDE SEQUENCE [LARGE SCALE GENOMIC DNA]</scope>
    <source>
        <strain evidence="2 3">PX506</strain>
        <tissue evidence="2">Whole organism</tissue>
    </source>
</reference>
<feature type="domain" description="F-box" evidence="1">
    <location>
        <begin position="4"/>
        <end position="50"/>
    </location>
</feature>
<dbReference type="EMBL" id="WUAV01000001">
    <property type="protein sequence ID" value="KAF1771345.1"/>
    <property type="molecule type" value="Genomic_DNA"/>
</dbReference>
<dbReference type="GeneID" id="9802246"/>
<accession>A0A6A5HUQ1</accession>
<dbReference type="RefSeq" id="XP_003090314.2">
    <property type="nucleotide sequence ID" value="XM_003090266.2"/>
</dbReference>
<dbReference type="AlphaFoldDB" id="A0A6A5HUQ1"/>
<evidence type="ECO:0000313" key="2">
    <source>
        <dbReference type="EMBL" id="KAF1771345.1"/>
    </source>
</evidence>